<evidence type="ECO:0000256" key="1">
    <source>
        <dbReference type="SAM" id="Phobius"/>
    </source>
</evidence>
<keyword evidence="1" id="KW-1133">Transmembrane helix</keyword>
<keyword evidence="1" id="KW-0812">Transmembrane</keyword>
<dbReference type="AlphaFoldDB" id="A0A0F9JDM5"/>
<accession>A0A0F9JDM5</accession>
<comment type="caution">
    <text evidence="2">The sequence shown here is derived from an EMBL/GenBank/DDBJ whole genome shotgun (WGS) entry which is preliminary data.</text>
</comment>
<name>A0A0F9JDM5_9ZZZZ</name>
<evidence type="ECO:0000313" key="2">
    <source>
        <dbReference type="EMBL" id="KKM03926.1"/>
    </source>
</evidence>
<proteinExistence type="predicted"/>
<reference evidence="2" key="1">
    <citation type="journal article" date="2015" name="Nature">
        <title>Complex archaea that bridge the gap between prokaryotes and eukaryotes.</title>
        <authorList>
            <person name="Spang A."/>
            <person name="Saw J.H."/>
            <person name="Jorgensen S.L."/>
            <person name="Zaremba-Niedzwiedzka K."/>
            <person name="Martijn J."/>
            <person name="Lind A.E."/>
            <person name="van Eijk R."/>
            <person name="Schleper C."/>
            <person name="Guy L."/>
            <person name="Ettema T.J."/>
        </authorList>
    </citation>
    <scope>NUCLEOTIDE SEQUENCE</scope>
</reference>
<organism evidence="2">
    <name type="scientific">marine sediment metagenome</name>
    <dbReference type="NCBI Taxonomy" id="412755"/>
    <lineage>
        <taxon>unclassified sequences</taxon>
        <taxon>metagenomes</taxon>
        <taxon>ecological metagenomes</taxon>
    </lineage>
</organism>
<dbReference type="EMBL" id="LAZR01016572">
    <property type="protein sequence ID" value="KKM03926.1"/>
    <property type="molecule type" value="Genomic_DNA"/>
</dbReference>
<sequence>MKDQTMIALAGMFGLLLFGAFLIQKGYDGYLAGSIIFVVASTMGVLLPQPGFLRTE</sequence>
<feature type="transmembrane region" description="Helical" evidence="1">
    <location>
        <begin position="6"/>
        <end position="23"/>
    </location>
</feature>
<feature type="transmembrane region" description="Helical" evidence="1">
    <location>
        <begin position="30"/>
        <end position="47"/>
    </location>
</feature>
<keyword evidence="1" id="KW-0472">Membrane</keyword>
<protein>
    <submittedName>
        <fullName evidence="2">Uncharacterized protein</fullName>
    </submittedName>
</protein>
<gene>
    <name evidence="2" type="ORF">LCGC14_1769520</name>
</gene>